<proteinExistence type="predicted"/>
<dbReference type="PANTHER" id="PTHR36576:SF1">
    <property type="entry name" value="UPF0654 PROTEIN C11D3.01C-RELATED"/>
    <property type="match status" value="1"/>
</dbReference>
<feature type="region of interest" description="Disordered" evidence="1">
    <location>
        <begin position="81"/>
        <end position="107"/>
    </location>
</feature>
<keyword evidence="3" id="KW-1185">Reference proteome</keyword>
<dbReference type="GO" id="GO:0005737">
    <property type="term" value="C:cytoplasm"/>
    <property type="evidence" value="ECO:0007669"/>
    <property type="project" value="TreeGrafter"/>
</dbReference>
<accession>A0A067Q2K4</accession>
<reference evidence="3" key="1">
    <citation type="journal article" date="2014" name="Proc. Natl. Acad. Sci. U.S.A.">
        <title>Extensive sampling of basidiomycete genomes demonstrates inadequacy of the white-rot/brown-rot paradigm for wood decay fungi.</title>
        <authorList>
            <person name="Riley R."/>
            <person name="Salamov A.A."/>
            <person name="Brown D.W."/>
            <person name="Nagy L.G."/>
            <person name="Floudas D."/>
            <person name="Held B.W."/>
            <person name="Levasseur A."/>
            <person name="Lombard V."/>
            <person name="Morin E."/>
            <person name="Otillar R."/>
            <person name="Lindquist E.A."/>
            <person name="Sun H."/>
            <person name="LaButti K.M."/>
            <person name="Schmutz J."/>
            <person name="Jabbour D."/>
            <person name="Luo H."/>
            <person name="Baker S.E."/>
            <person name="Pisabarro A.G."/>
            <person name="Walton J.D."/>
            <person name="Blanchette R.A."/>
            <person name="Henrissat B."/>
            <person name="Martin F."/>
            <person name="Cullen D."/>
            <person name="Hibbett D.S."/>
            <person name="Grigoriev I.V."/>
        </authorList>
    </citation>
    <scope>NUCLEOTIDE SEQUENCE [LARGE SCALE GENOMIC DNA]</scope>
    <source>
        <strain evidence="3">MUCL 33604</strain>
    </source>
</reference>
<gene>
    <name evidence="2" type="ORF">JAAARDRAFT_194009</name>
</gene>
<dbReference type="FunCoup" id="A0A067Q2K4">
    <property type="interactions" value="306"/>
</dbReference>
<protein>
    <recommendedName>
        <fullName evidence="4">Conidiation protein 6</fullName>
    </recommendedName>
</protein>
<evidence type="ECO:0000313" key="3">
    <source>
        <dbReference type="Proteomes" id="UP000027265"/>
    </source>
</evidence>
<dbReference type="PANTHER" id="PTHR36576">
    <property type="entry name" value="UPF0654 PROTEIN C11D3.01C-RELATED"/>
    <property type="match status" value="1"/>
</dbReference>
<evidence type="ECO:0008006" key="4">
    <source>
        <dbReference type="Google" id="ProtNLM"/>
    </source>
</evidence>
<dbReference type="AlphaFoldDB" id="A0A067Q2K4"/>
<dbReference type="EMBL" id="KL197719">
    <property type="protein sequence ID" value="KDQ57722.1"/>
    <property type="molecule type" value="Genomic_DNA"/>
</dbReference>
<dbReference type="OrthoDB" id="5419162at2759"/>
<sequence length="179" mass="19625">MAGTPRSIRSAIMVVRRFKSTHPHRSIDPTRVAAGLKAAIHNPNVSEEAKERAAERLESMGQETGQTLGSHTIEGLSTHRHATDTSGTRVSAGDDETHNRQMGGYKATLKNPNVSEEAKAHAREILKEDGYTFDRPEGATEEEHETRVLAGYKAALHNDRVSAEAKAHARQYLKEHGAL</sequence>
<evidence type="ECO:0000313" key="2">
    <source>
        <dbReference type="EMBL" id="KDQ57722.1"/>
    </source>
</evidence>
<dbReference type="InParanoid" id="A0A067Q2K4"/>
<dbReference type="HOGENOM" id="CLU_107705_0_0_1"/>
<dbReference type="InterPro" id="IPR052670">
    <property type="entry name" value="UPF0654_domain"/>
</dbReference>
<evidence type="ECO:0000256" key="1">
    <source>
        <dbReference type="SAM" id="MobiDB-lite"/>
    </source>
</evidence>
<organism evidence="2 3">
    <name type="scientific">Jaapia argillacea MUCL 33604</name>
    <dbReference type="NCBI Taxonomy" id="933084"/>
    <lineage>
        <taxon>Eukaryota</taxon>
        <taxon>Fungi</taxon>
        <taxon>Dikarya</taxon>
        <taxon>Basidiomycota</taxon>
        <taxon>Agaricomycotina</taxon>
        <taxon>Agaricomycetes</taxon>
        <taxon>Agaricomycetidae</taxon>
        <taxon>Jaapiales</taxon>
        <taxon>Jaapiaceae</taxon>
        <taxon>Jaapia</taxon>
    </lineage>
</organism>
<dbReference type="Proteomes" id="UP000027265">
    <property type="component" value="Unassembled WGS sequence"/>
</dbReference>
<name>A0A067Q2K4_9AGAM</name>
<dbReference type="Pfam" id="PF10346">
    <property type="entry name" value="Con-6"/>
    <property type="match status" value="3"/>
</dbReference>
<dbReference type="InterPro" id="IPR018824">
    <property type="entry name" value="Conidiation-specific_6"/>
</dbReference>